<keyword evidence="5" id="KW-0732">Signal</keyword>
<comment type="caution">
    <text evidence="8">The sequence shown here is derived from an EMBL/GenBank/DDBJ whole genome shotgun (WGS) entry which is preliminary data.</text>
</comment>
<proteinExistence type="inferred from homology"/>
<evidence type="ECO:0000256" key="3">
    <source>
        <dbReference type="ARBA" id="ARBA00022452"/>
    </source>
</evidence>
<keyword evidence="3" id="KW-1134">Transmembrane beta strand</keyword>
<dbReference type="Pfam" id="PF03349">
    <property type="entry name" value="Toluene_X"/>
    <property type="match status" value="1"/>
</dbReference>
<dbReference type="HOGENOM" id="CLU_035981_0_1_4"/>
<dbReference type="AlphaFoldDB" id="E0NCE9"/>
<dbReference type="Gene3D" id="2.40.160.60">
    <property type="entry name" value="Outer membrane protein transport protein (OMPP1/FadL/TodX)"/>
    <property type="match status" value="1"/>
</dbReference>
<dbReference type="GO" id="GO:0009279">
    <property type="term" value="C:cell outer membrane"/>
    <property type="evidence" value="ECO:0007669"/>
    <property type="project" value="UniProtKB-SubCell"/>
</dbReference>
<evidence type="ECO:0000256" key="6">
    <source>
        <dbReference type="ARBA" id="ARBA00023136"/>
    </source>
</evidence>
<dbReference type="PANTHER" id="PTHR35093:SF8">
    <property type="entry name" value="OUTER MEMBRANE PROTEIN NMB0088-RELATED"/>
    <property type="match status" value="1"/>
</dbReference>
<evidence type="ECO:0000313" key="8">
    <source>
        <dbReference type="EMBL" id="EFM03341.1"/>
    </source>
</evidence>
<keyword evidence="7" id="KW-0998">Cell outer membrane</keyword>
<gene>
    <name evidence="8" type="ORF">HMPREF0602_2181</name>
</gene>
<comment type="subcellular location">
    <subcellularLocation>
        <location evidence="1">Cell outer membrane</location>
        <topology evidence="1">Multi-pass membrane protein</topology>
    </subcellularLocation>
</comment>
<evidence type="ECO:0000256" key="2">
    <source>
        <dbReference type="ARBA" id="ARBA00008163"/>
    </source>
</evidence>
<dbReference type="InterPro" id="IPR005017">
    <property type="entry name" value="OMPP1/FadL/TodX"/>
</dbReference>
<comment type="similarity">
    <text evidence="2">Belongs to the OmpP1/FadL family.</text>
</comment>
<dbReference type="GO" id="GO:0015483">
    <property type="term" value="F:long-chain fatty acid transporting porin activity"/>
    <property type="evidence" value="ECO:0007669"/>
    <property type="project" value="TreeGrafter"/>
</dbReference>
<protein>
    <submittedName>
        <fullName evidence="8">Outer membrane protein transport protein, Ompp1/FadL/TodX family</fullName>
    </submittedName>
</protein>
<evidence type="ECO:0000256" key="4">
    <source>
        <dbReference type="ARBA" id="ARBA00022692"/>
    </source>
</evidence>
<dbReference type="FunFam" id="2.40.160.60:FF:000003">
    <property type="entry name" value="Outer membrane transport family protein"/>
    <property type="match status" value="1"/>
</dbReference>
<organism evidence="8 9">
    <name type="scientific">Neisseria meningitidis serogroup B (strain ATCC 13091 / M2091)</name>
    <dbReference type="NCBI Taxonomy" id="862513"/>
    <lineage>
        <taxon>Bacteria</taxon>
        <taxon>Pseudomonadati</taxon>
        <taxon>Pseudomonadota</taxon>
        <taxon>Betaproteobacteria</taxon>
        <taxon>Neisseriales</taxon>
        <taxon>Neisseriaceae</taxon>
        <taxon>Neisseria</taxon>
    </lineage>
</organism>
<reference evidence="8 9" key="1">
    <citation type="submission" date="2010-07" db="EMBL/GenBank/DDBJ databases">
        <authorList>
            <person name="Muzny D."/>
            <person name="Qin X."/>
            <person name="Deng J."/>
            <person name="Jiang H."/>
            <person name="Liu Y."/>
            <person name="Qu J."/>
            <person name="Song X.-Z."/>
            <person name="Zhang L."/>
            <person name="Thornton R."/>
            <person name="Coyle M."/>
            <person name="Francisco L."/>
            <person name="Jackson L."/>
            <person name="Javaid M."/>
            <person name="Korchina V."/>
            <person name="Kovar C."/>
            <person name="Mata R."/>
            <person name="Mathew T."/>
            <person name="Ngo R."/>
            <person name="Nguyen L."/>
            <person name="Nguyen N."/>
            <person name="Okwuonu G."/>
            <person name="Ongeri F."/>
            <person name="Pham C."/>
            <person name="Simmons D."/>
            <person name="Wilczek-Boney K."/>
            <person name="Hale W."/>
            <person name="Jakkamsetti A."/>
            <person name="Pham P."/>
            <person name="Ruth R."/>
            <person name="San Lucas F."/>
            <person name="Warren J."/>
            <person name="Zhang J."/>
            <person name="Zhao Z."/>
            <person name="Zhou C."/>
            <person name="Zhu D."/>
            <person name="Lee S."/>
            <person name="Bess C."/>
            <person name="Blankenburg K."/>
            <person name="Forbes L."/>
            <person name="Fu Q."/>
            <person name="Gubbala S."/>
            <person name="Hirani K."/>
            <person name="Jayaseelan J.C."/>
            <person name="Lara F."/>
            <person name="Munidasa M."/>
            <person name="Palculict T."/>
            <person name="Patil S."/>
            <person name="Pu L.-L."/>
            <person name="Saada N."/>
            <person name="Tang L."/>
            <person name="Weissenberger G."/>
            <person name="Zhu Y."/>
            <person name="Hemphill L."/>
            <person name="Shang Y."/>
            <person name="Youmans B."/>
            <person name="Ayvaz T."/>
            <person name="Ross M."/>
            <person name="Santibanez J."/>
            <person name="Aqrawi P."/>
            <person name="Gross S."/>
            <person name="Joshi V."/>
            <person name="Fowler G."/>
            <person name="Nazareth L."/>
            <person name="Reid J."/>
            <person name="Worley K."/>
            <person name="Petrosino J."/>
            <person name="Highlander S."/>
            <person name="Gibbs R."/>
        </authorList>
    </citation>
    <scope>NUCLEOTIDE SEQUENCE [LARGE SCALE GENOMIC DNA]</scope>
    <source>
        <strain evidence="8 9">ATCC 13091</strain>
    </source>
</reference>
<evidence type="ECO:0000256" key="5">
    <source>
        <dbReference type="ARBA" id="ARBA00022729"/>
    </source>
</evidence>
<evidence type="ECO:0000256" key="1">
    <source>
        <dbReference type="ARBA" id="ARBA00004571"/>
    </source>
</evidence>
<keyword evidence="6" id="KW-0472">Membrane</keyword>
<dbReference type="EMBL" id="AEEF01000114">
    <property type="protein sequence ID" value="EFM03341.1"/>
    <property type="molecule type" value="Genomic_DNA"/>
</dbReference>
<keyword evidence="4" id="KW-0812">Transmembrane</keyword>
<evidence type="ECO:0000313" key="9">
    <source>
        <dbReference type="Proteomes" id="UP000005526"/>
    </source>
</evidence>
<dbReference type="Proteomes" id="UP000005526">
    <property type="component" value="Unassembled WGS sequence"/>
</dbReference>
<sequence>MPEASDGIFCGGAAVRANSEKIVQIRQHRIKSSIYTKAKQGISDCLFYSGLNLNQYGVALPYYLYCLRLRRLVLIFVNPLYLSTVRLFTETEMTPSALKKTVLLLGTAFAAASAQASGYHFGTQSVNAQSTANAAAAEAADASTIFYNPAGLTKLDSSQISVNANIVLPSIHYEADSATDFTGLPVQGSKSGKITKTTVAPHIYGAYKVNDNLTVGLGVYVPFGSATEYEKDSVLRHNINKLGLTSIAVEPVAAWKLNERHSFGAGIIAQHTSAELRKYADWGIMEKAKALKETPPNPTKAAQIKADGHADVKGSDWGFGYQLAWMWDINDRARVGVNYRSKVSHTLKGDAEWAADDAMAKQLWDANKLALLGYTPSEKARVKIVTPESLSVHGMYKVSDKADLFGDVTWTRHSRFDKAELVFEKEKTIVNGKSDRTTITPNWRNTYKVGFGGSYQISEPLQLRAGIAFDKSPVRNADYRMNSLPDGNRIWFSAGMKYHIGKNHVVDAAYTHIHINDTSYRTAKASGNDVDSKGASSARFKNHADIIGLQYTYKFK</sequence>
<name>E0NCE9_NEIM3</name>
<dbReference type="PANTHER" id="PTHR35093">
    <property type="entry name" value="OUTER MEMBRANE PROTEIN NMB0088-RELATED"/>
    <property type="match status" value="1"/>
</dbReference>
<accession>E0NCE9</accession>
<dbReference type="SUPFAM" id="SSF56935">
    <property type="entry name" value="Porins"/>
    <property type="match status" value="1"/>
</dbReference>
<evidence type="ECO:0000256" key="7">
    <source>
        <dbReference type="ARBA" id="ARBA00023237"/>
    </source>
</evidence>